<proteinExistence type="predicted"/>
<sequence>MLLVLYIC</sequence>
<organism evidence="1">
    <name type="scientific">Zea mays</name>
    <name type="common">Maize</name>
    <dbReference type="NCBI Taxonomy" id="4577"/>
    <lineage>
        <taxon>Eukaryota</taxon>
        <taxon>Viridiplantae</taxon>
        <taxon>Streptophyta</taxon>
        <taxon>Embryophyta</taxon>
        <taxon>Tracheophyta</taxon>
        <taxon>Spermatophyta</taxon>
        <taxon>Magnoliopsida</taxon>
        <taxon>Liliopsida</taxon>
        <taxon>Poales</taxon>
        <taxon>Poaceae</taxon>
        <taxon>PACMAD clade</taxon>
        <taxon>Panicoideae</taxon>
        <taxon>Andropogonodae</taxon>
        <taxon>Andropogoneae</taxon>
        <taxon>Tripsacinae</taxon>
        <taxon>Zea</taxon>
    </lineage>
</organism>
<gene>
    <name evidence="1" type="ORF">Zm00014a_034265</name>
</gene>
<dbReference type="Proteomes" id="UP000251960">
    <property type="component" value="Chromosome 1"/>
</dbReference>
<dbReference type="EMBL" id="NCVQ01000001">
    <property type="protein sequence ID" value="PWZ53673.1"/>
    <property type="molecule type" value="Genomic_DNA"/>
</dbReference>
<reference evidence="1" key="1">
    <citation type="journal article" date="2018" name="Nat. Genet.">
        <title>Extensive intraspecific gene order and gene structural variations between Mo17 and other maize genomes.</title>
        <authorList>
            <person name="Sun S."/>
            <person name="Zhou Y."/>
            <person name="Chen J."/>
            <person name="Shi J."/>
            <person name="Zhao H."/>
            <person name="Zhao H."/>
            <person name="Song W."/>
            <person name="Zhang M."/>
            <person name="Cui Y."/>
            <person name="Dong X."/>
            <person name="Liu H."/>
            <person name="Ma X."/>
            <person name="Jiao Y."/>
            <person name="Wang B."/>
            <person name="Wei X."/>
            <person name="Stein J.C."/>
            <person name="Glaubitz J.C."/>
            <person name="Lu F."/>
            <person name="Yu G."/>
            <person name="Liang C."/>
            <person name="Fengler K."/>
            <person name="Li B."/>
            <person name="Rafalski A."/>
            <person name="Schnable P.S."/>
            <person name="Ware D.H."/>
            <person name="Buckler E.S."/>
            <person name="Lai J."/>
        </authorList>
    </citation>
    <scope>NUCLEOTIDE SEQUENCE [LARGE SCALE GENOMIC DNA]</scope>
    <source>
        <tissue evidence="1">Seedling</tissue>
    </source>
</reference>
<comment type="caution">
    <text evidence="1">The sequence shown here is derived from an EMBL/GenBank/DDBJ whole genome shotgun (WGS) entry which is preliminary data.</text>
</comment>
<name>A0A317Y5M1_MAIZE</name>
<protein>
    <submittedName>
        <fullName evidence="1">Uncharacterized protein</fullName>
    </submittedName>
</protein>
<evidence type="ECO:0000313" key="1">
    <source>
        <dbReference type="EMBL" id="PWZ53673.1"/>
    </source>
</evidence>
<accession>A0A317Y5M1</accession>